<dbReference type="AlphaFoldDB" id="A0AAI9C029"/>
<dbReference type="EMBL" id="ABLOJW010000004">
    <property type="protein sequence ID" value="EKT4091520.1"/>
    <property type="molecule type" value="Genomic_DNA"/>
</dbReference>
<sequence length="81" mass="9075">MDGLHPIGGGLDAVIVSTITPTPEERLQRYAAAVAAHPCRWLSLRVQFGQILQRALKNGIRVGYAAWQRQMPALWPRTQLR</sequence>
<evidence type="ECO:0000313" key="2">
    <source>
        <dbReference type="Proteomes" id="UP001218208"/>
    </source>
</evidence>
<dbReference type="RefSeq" id="WP_180846993.1">
    <property type="nucleotide sequence ID" value="NZ_RATQ01000006.1"/>
</dbReference>
<organism evidence="1 2">
    <name type="scientific">Stenotrophomonas maltophilia</name>
    <name type="common">Pseudomonas maltophilia</name>
    <name type="synonym">Xanthomonas maltophilia</name>
    <dbReference type="NCBI Taxonomy" id="40324"/>
    <lineage>
        <taxon>Bacteria</taxon>
        <taxon>Pseudomonadati</taxon>
        <taxon>Pseudomonadota</taxon>
        <taxon>Gammaproteobacteria</taxon>
        <taxon>Lysobacterales</taxon>
        <taxon>Lysobacteraceae</taxon>
        <taxon>Stenotrophomonas</taxon>
        <taxon>Stenotrophomonas maltophilia group</taxon>
    </lineage>
</organism>
<proteinExistence type="predicted"/>
<gene>
    <name evidence="1" type="ORF">QEG23_001005</name>
</gene>
<protein>
    <submittedName>
        <fullName evidence="1">Uncharacterized protein</fullName>
    </submittedName>
</protein>
<comment type="caution">
    <text evidence="1">The sequence shown here is derived from an EMBL/GenBank/DDBJ whole genome shotgun (WGS) entry which is preliminary data.</text>
</comment>
<accession>A0AAI9C029</accession>
<dbReference type="Proteomes" id="UP001218208">
    <property type="component" value="Unassembled WGS sequence"/>
</dbReference>
<name>A0AAI9C029_STEMA</name>
<evidence type="ECO:0000313" key="1">
    <source>
        <dbReference type="EMBL" id="EKT4091520.1"/>
    </source>
</evidence>
<reference evidence="1" key="1">
    <citation type="submission" date="2022-07" db="EMBL/GenBank/DDBJ databases">
        <authorList>
            <consortium name="DAFM: The Division of Animal and Food Microbiology"/>
        </authorList>
    </citation>
    <scope>NUCLEOTIDE SEQUENCE</scope>
    <source>
        <strain evidence="1">19MO01SH01-2</strain>
    </source>
</reference>